<feature type="compositionally biased region" description="Pro residues" evidence="13">
    <location>
        <begin position="320"/>
        <end position="330"/>
    </location>
</feature>
<evidence type="ECO:0000313" key="16">
    <source>
        <dbReference type="Proteomes" id="UP001138500"/>
    </source>
</evidence>
<dbReference type="GO" id="GO:0005737">
    <property type="term" value="C:cytoplasm"/>
    <property type="evidence" value="ECO:0007669"/>
    <property type="project" value="UniProtKB-SubCell"/>
</dbReference>
<evidence type="ECO:0000256" key="7">
    <source>
        <dbReference type="ARBA" id="ARBA00022801"/>
    </source>
</evidence>
<comment type="subcellular location">
    <subcellularLocation>
        <location evidence="1">Cytoplasm</location>
    </subcellularLocation>
</comment>
<evidence type="ECO:0000256" key="11">
    <source>
        <dbReference type="ARBA" id="ARBA00031195"/>
    </source>
</evidence>
<keyword evidence="8" id="KW-0276">Fatty acid metabolism</keyword>
<evidence type="ECO:0000256" key="5">
    <source>
        <dbReference type="ARBA" id="ARBA00022487"/>
    </source>
</evidence>
<keyword evidence="5" id="KW-0719">Serine esterase</keyword>
<dbReference type="GO" id="GO:0008474">
    <property type="term" value="F:palmitoyl-(protein) hydrolase activity"/>
    <property type="evidence" value="ECO:0007669"/>
    <property type="project" value="UniProtKB-EC"/>
</dbReference>
<reference evidence="15 16" key="2">
    <citation type="journal article" date="2021" name="Curr. Genet.">
        <title>Genetic response to nitrogen starvation in the aggressive Eucalyptus foliar pathogen Teratosphaeria destructans.</title>
        <authorList>
            <person name="Havenga M."/>
            <person name="Wingfield B.D."/>
            <person name="Wingfield M.J."/>
            <person name="Dreyer L.L."/>
            <person name="Roets F."/>
            <person name="Aylward J."/>
        </authorList>
    </citation>
    <scope>NUCLEOTIDE SEQUENCE [LARGE SCALE GENOMIC DNA]</scope>
    <source>
        <strain evidence="15">CMW44962</strain>
    </source>
</reference>
<proteinExistence type="inferred from homology"/>
<dbReference type="EMBL" id="RIBY02000001">
    <property type="protein sequence ID" value="KAH9845884.1"/>
    <property type="molecule type" value="Genomic_DNA"/>
</dbReference>
<reference evidence="15 16" key="1">
    <citation type="journal article" date="2018" name="IMA Fungus">
        <title>IMA Genome-F 10: Nine draft genome sequences of Claviceps purpurea s.lat., including C. arundinis, C. humidiphila, and C. cf. spartinae, pseudomolecules for the pitch canker pathogen Fusarium circinatum, draft genome of Davidsoniella eucalypti, Grosmannia galeiformis, Quambalaria eucalypti, and Teratosphaeria destructans.</title>
        <authorList>
            <person name="Wingfield B.D."/>
            <person name="Liu M."/>
            <person name="Nguyen H.D."/>
            <person name="Lane F.A."/>
            <person name="Morgan S.W."/>
            <person name="De Vos L."/>
            <person name="Wilken P.M."/>
            <person name="Duong T.A."/>
            <person name="Aylward J."/>
            <person name="Coetzee M.P."/>
            <person name="Dadej K."/>
            <person name="De Beer Z.W."/>
            <person name="Findlay W."/>
            <person name="Havenga M."/>
            <person name="Kolarik M."/>
            <person name="Menzies J.G."/>
            <person name="Naidoo K."/>
            <person name="Pochopski O."/>
            <person name="Shoukouhi P."/>
            <person name="Santana Q.C."/>
            <person name="Seifert K.A."/>
            <person name="Soal N."/>
            <person name="Steenkamp E.T."/>
            <person name="Tatham C.T."/>
            <person name="van der Nest M.A."/>
            <person name="Wingfield M.J."/>
        </authorList>
    </citation>
    <scope>NUCLEOTIDE SEQUENCE [LARGE SCALE GENOMIC DNA]</scope>
    <source>
        <strain evidence="15">CMW44962</strain>
    </source>
</reference>
<dbReference type="OrthoDB" id="2418081at2759"/>
<evidence type="ECO:0000259" key="14">
    <source>
        <dbReference type="Pfam" id="PF02230"/>
    </source>
</evidence>
<sequence>MSGSAAALVVPAIKRHTSTVILAHGLGDRQVPACKVPLSLDDGAGWMFLAENWRMRNKFEETKFIFPNAPHIPITLNMGMRMPGWYDIADLGDLTSRTEDEAGILRSQKVFHNLIADEIKNGIPTERIVLGGFSQGGAMSLMAGVTNPTKLGGIFGLSCYLLLKDKVRSLIPAASPNKDTPIFMGHGDADQIVRHTWGKLTAETLREWGWKVDFKTYPGLPHSAAPEEIDDLERYLNQQIPPLGDKPHHTLSTLKKPVRATQARRRPQVVFKAVAASLALPHAANFSSNSPYRIARLILQPRQPATPRPPHRQAPTRATPSPPASSPPFSSPSSFLALLRAKTASNELSRLAESVGVERPKSGINSSDQPEAHSPPSSALPPAPSPYSRRRALTPPSGPANLASRALRSHLPVACCLHRYPSPAILSQRARRLVPMDVQIALWRWRRWSSLEQWLHERCSAVLCSSSFYQ</sequence>
<evidence type="ECO:0000256" key="13">
    <source>
        <dbReference type="SAM" id="MobiDB-lite"/>
    </source>
</evidence>
<feature type="region of interest" description="Disordered" evidence="13">
    <location>
        <begin position="351"/>
        <end position="401"/>
    </location>
</feature>
<organism evidence="15 16">
    <name type="scientific">Teratosphaeria destructans</name>
    <dbReference type="NCBI Taxonomy" id="418781"/>
    <lineage>
        <taxon>Eukaryota</taxon>
        <taxon>Fungi</taxon>
        <taxon>Dikarya</taxon>
        <taxon>Ascomycota</taxon>
        <taxon>Pezizomycotina</taxon>
        <taxon>Dothideomycetes</taxon>
        <taxon>Dothideomycetidae</taxon>
        <taxon>Mycosphaerellales</taxon>
        <taxon>Teratosphaeriaceae</taxon>
        <taxon>Teratosphaeria</taxon>
    </lineage>
</organism>
<keyword evidence="7" id="KW-0378">Hydrolase</keyword>
<dbReference type="InterPro" id="IPR050565">
    <property type="entry name" value="LYPA1-2/EST-like"/>
</dbReference>
<feature type="domain" description="Phospholipase/carboxylesterase/thioesterase" evidence="14">
    <location>
        <begin position="7"/>
        <end position="238"/>
    </location>
</feature>
<evidence type="ECO:0000256" key="8">
    <source>
        <dbReference type="ARBA" id="ARBA00022832"/>
    </source>
</evidence>
<name>A0A9W7W798_9PEZI</name>
<dbReference type="GO" id="GO:0006631">
    <property type="term" value="P:fatty acid metabolic process"/>
    <property type="evidence" value="ECO:0007669"/>
    <property type="project" value="UniProtKB-KW"/>
</dbReference>
<dbReference type="SUPFAM" id="SSF53474">
    <property type="entry name" value="alpha/beta-Hydrolases"/>
    <property type="match status" value="1"/>
</dbReference>
<dbReference type="FunFam" id="3.40.50.1820:FF:000010">
    <property type="entry name" value="Acyl-protein thioesterase 2"/>
    <property type="match status" value="1"/>
</dbReference>
<dbReference type="EC" id="3.1.2.22" evidence="3"/>
<accession>A0A9W7W798</accession>
<comment type="function">
    <text evidence="10">Hydrolyzes fatty acids from S-acylated cysteine residues in proteins with a strong preference for palmitoylated G-alpha proteins over other acyl substrates. Mediates the deacylation of G-alpha proteins such as GPA1 in vivo, but has weak or no activity toward palmitoylated Ras proteins. Has weak lysophospholipase activity in vitro; however such activity may not exist in vivo.</text>
</comment>
<dbReference type="InterPro" id="IPR029058">
    <property type="entry name" value="AB_hydrolase_fold"/>
</dbReference>
<evidence type="ECO:0000256" key="10">
    <source>
        <dbReference type="ARBA" id="ARBA00029392"/>
    </source>
</evidence>
<evidence type="ECO:0000313" key="15">
    <source>
        <dbReference type="EMBL" id="KAH9845884.1"/>
    </source>
</evidence>
<keyword evidence="16" id="KW-1185">Reference proteome</keyword>
<dbReference type="Pfam" id="PF02230">
    <property type="entry name" value="Abhydrolase_2"/>
    <property type="match status" value="1"/>
</dbReference>
<dbReference type="Proteomes" id="UP001138500">
    <property type="component" value="Unassembled WGS sequence"/>
</dbReference>
<evidence type="ECO:0000256" key="12">
    <source>
        <dbReference type="ARBA" id="ARBA00047337"/>
    </source>
</evidence>
<comment type="similarity">
    <text evidence="2">Belongs to the AB hydrolase superfamily. AB hydrolase 2 family.</text>
</comment>
<comment type="catalytic activity">
    <reaction evidence="12">
        <text>S-hexadecanoyl-L-cysteinyl-[protein] + H2O = L-cysteinyl-[protein] + hexadecanoate + H(+)</text>
        <dbReference type="Rhea" id="RHEA:19233"/>
        <dbReference type="Rhea" id="RHEA-COMP:10131"/>
        <dbReference type="Rhea" id="RHEA-COMP:11032"/>
        <dbReference type="ChEBI" id="CHEBI:7896"/>
        <dbReference type="ChEBI" id="CHEBI:15377"/>
        <dbReference type="ChEBI" id="CHEBI:15378"/>
        <dbReference type="ChEBI" id="CHEBI:29950"/>
        <dbReference type="ChEBI" id="CHEBI:74151"/>
        <dbReference type="EC" id="3.1.2.22"/>
    </reaction>
</comment>
<dbReference type="PANTHER" id="PTHR10655">
    <property type="entry name" value="LYSOPHOSPHOLIPASE-RELATED"/>
    <property type="match status" value="1"/>
</dbReference>
<evidence type="ECO:0000256" key="6">
    <source>
        <dbReference type="ARBA" id="ARBA00022490"/>
    </source>
</evidence>
<evidence type="ECO:0000256" key="2">
    <source>
        <dbReference type="ARBA" id="ARBA00006499"/>
    </source>
</evidence>
<dbReference type="AlphaFoldDB" id="A0A9W7W798"/>
<evidence type="ECO:0000256" key="1">
    <source>
        <dbReference type="ARBA" id="ARBA00004496"/>
    </source>
</evidence>
<keyword evidence="6" id="KW-0963">Cytoplasm</keyword>
<dbReference type="GO" id="GO:0052689">
    <property type="term" value="F:carboxylic ester hydrolase activity"/>
    <property type="evidence" value="ECO:0007669"/>
    <property type="project" value="UniProtKB-KW"/>
</dbReference>
<evidence type="ECO:0000256" key="3">
    <source>
        <dbReference type="ARBA" id="ARBA00012423"/>
    </source>
</evidence>
<dbReference type="Gene3D" id="3.40.50.1820">
    <property type="entry name" value="alpha/beta hydrolase"/>
    <property type="match status" value="1"/>
</dbReference>
<evidence type="ECO:0000256" key="9">
    <source>
        <dbReference type="ARBA" id="ARBA00023098"/>
    </source>
</evidence>
<evidence type="ECO:0000256" key="4">
    <source>
        <dbReference type="ARBA" id="ARBA00014923"/>
    </source>
</evidence>
<protein>
    <recommendedName>
        <fullName evidence="4">Acyl-protein thioesterase 1</fullName>
        <ecNumber evidence="3">3.1.2.22</ecNumber>
    </recommendedName>
    <alternativeName>
        <fullName evidence="11">Palmitoyl-protein hydrolase</fullName>
    </alternativeName>
</protein>
<keyword evidence="9" id="KW-0443">Lipid metabolism</keyword>
<comment type="caution">
    <text evidence="15">The sequence shown here is derived from an EMBL/GenBank/DDBJ whole genome shotgun (WGS) entry which is preliminary data.</text>
</comment>
<dbReference type="PANTHER" id="PTHR10655:SF17">
    <property type="entry name" value="LYSOPHOSPHOLIPASE-LIKE PROTEIN 1"/>
    <property type="match status" value="1"/>
</dbReference>
<dbReference type="InterPro" id="IPR003140">
    <property type="entry name" value="PLipase/COase/thioEstase"/>
</dbReference>
<feature type="region of interest" description="Disordered" evidence="13">
    <location>
        <begin position="302"/>
        <end position="333"/>
    </location>
</feature>
<gene>
    <name evidence="15" type="ORF">Tdes44962_MAKER00094</name>
</gene>